<feature type="compositionally biased region" description="Low complexity" evidence="1">
    <location>
        <begin position="159"/>
        <end position="170"/>
    </location>
</feature>
<sequence length="283" mass="31257">MTDAKKVLQSEVVAVKTRWADQVKISKAGPESPTAPLPIGVQRCVPQPEAASAFDQNELNIKLWVDSLDPKEQKMRVEVLSELPAPLREAIAEQTLGRWQKLVAKAEGSWRLETIFTWVEDNFSELLLLLPEHIEQYHGVDTNGMTIRRYTIVELQAPAAAESDSSSQNSDGEESDGDGGSSDGADGTGSELTAEQERLLRIKLAAEREADRVWREARRKEAEELGEAARQQTGLSKKEQQARIKEKQAKAQGVRLRKAGAKANKFDAEAAGKKPNKKNGLLH</sequence>
<proteinExistence type="predicted"/>
<organism evidence="2">
    <name type="scientific">Chrysotila carterae</name>
    <name type="common">Marine alga</name>
    <name type="synonym">Syracosphaera carterae</name>
    <dbReference type="NCBI Taxonomy" id="13221"/>
    <lineage>
        <taxon>Eukaryota</taxon>
        <taxon>Haptista</taxon>
        <taxon>Haptophyta</taxon>
        <taxon>Prymnesiophyceae</taxon>
        <taxon>Isochrysidales</taxon>
        <taxon>Isochrysidaceae</taxon>
        <taxon>Chrysotila</taxon>
    </lineage>
</organism>
<protein>
    <submittedName>
        <fullName evidence="2">Uncharacterized protein</fullName>
    </submittedName>
</protein>
<name>A0A7S4C075_CHRCT</name>
<feature type="region of interest" description="Disordered" evidence="1">
    <location>
        <begin position="158"/>
        <end position="192"/>
    </location>
</feature>
<gene>
    <name evidence="2" type="ORF">PCAR00345_LOCUS35572</name>
</gene>
<evidence type="ECO:0000313" key="2">
    <source>
        <dbReference type="EMBL" id="CAE0782869.1"/>
    </source>
</evidence>
<dbReference type="EMBL" id="HBIZ01055822">
    <property type="protein sequence ID" value="CAE0782869.1"/>
    <property type="molecule type" value="Transcribed_RNA"/>
</dbReference>
<evidence type="ECO:0000256" key="1">
    <source>
        <dbReference type="SAM" id="MobiDB-lite"/>
    </source>
</evidence>
<dbReference type="AlphaFoldDB" id="A0A7S4C075"/>
<feature type="region of interest" description="Disordered" evidence="1">
    <location>
        <begin position="217"/>
        <end position="283"/>
    </location>
</feature>
<feature type="compositionally biased region" description="Basic and acidic residues" evidence="1">
    <location>
        <begin position="236"/>
        <end position="249"/>
    </location>
</feature>
<accession>A0A7S4C075</accession>
<reference evidence="2" key="1">
    <citation type="submission" date="2021-01" db="EMBL/GenBank/DDBJ databases">
        <authorList>
            <person name="Corre E."/>
            <person name="Pelletier E."/>
            <person name="Niang G."/>
            <person name="Scheremetjew M."/>
            <person name="Finn R."/>
            <person name="Kale V."/>
            <person name="Holt S."/>
            <person name="Cochrane G."/>
            <person name="Meng A."/>
            <person name="Brown T."/>
            <person name="Cohen L."/>
        </authorList>
    </citation>
    <scope>NUCLEOTIDE SEQUENCE</scope>
    <source>
        <strain evidence="2">CCMP645</strain>
    </source>
</reference>